<sequence length="119" mass="13246">DWYFYFASKTLAEREAFAYAAKTGMDIVTICPALVIGPLMQPTVPTSIKVFFDTIKGDGETVGNKLETILDVRDVARALLLAYENSEASGRYICSSTPRELCDIVNMSKSLYPNFTYPK</sequence>
<dbReference type="PANTHER" id="PTHR10366:SF831">
    <property type="entry name" value="NAD-DEPENDENT EPIMERASE_DEHYDRATASE DOMAIN-CONTAINING PROTEIN"/>
    <property type="match status" value="1"/>
</dbReference>
<evidence type="ECO:0000256" key="1">
    <source>
        <dbReference type="ARBA" id="ARBA00023002"/>
    </source>
</evidence>
<organism evidence="3 4">
    <name type="scientific">Oryza meyeriana var. granulata</name>
    <dbReference type="NCBI Taxonomy" id="110450"/>
    <lineage>
        <taxon>Eukaryota</taxon>
        <taxon>Viridiplantae</taxon>
        <taxon>Streptophyta</taxon>
        <taxon>Embryophyta</taxon>
        <taxon>Tracheophyta</taxon>
        <taxon>Spermatophyta</taxon>
        <taxon>Magnoliopsida</taxon>
        <taxon>Liliopsida</taxon>
        <taxon>Poales</taxon>
        <taxon>Poaceae</taxon>
        <taxon>BOP clade</taxon>
        <taxon>Oryzoideae</taxon>
        <taxon>Oryzeae</taxon>
        <taxon>Oryzinae</taxon>
        <taxon>Oryza</taxon>
        <taxon>Oryza meyeriana</taxon>
    </lineage>
</organism>
<keyword evidence="1" id="KW-0560">Oxidoreductase</keyword>
<dbReference type="OrthoDB" id="2735536at2759"/>
<dbReference type="Pfam" id="PF01370">
    <property type="entry name" value="Epimerase"/>
    <property type="match status" value="1"/>
</dbReference>
<evidence type="ECO:0000313" key="3">
    <source>
        <dbReference type="EMBL" id="KAF0897733.1"/>
    </source>
</evidence>
<keyword evidence="4" id="KW-1185">Reference proteome</keyword>
<feature type="non-terminal residue" evidence="3">
    <location>
        <position position="119"/>
    </location>
</feature>
<dbReference type="GO" id="GO:0016616">
    <property type="term" value="F:oxidoreductase activity, acting on the CH-OH group of donors, NAD or NADP as acceptor"/>
    <property type="evidence" value="ECO:0007669"/>
    <property type="project" value="TreeGrafter"/>
</dbReference>
<dbReference type="PANTHER" id="PTHR10366">
    <property type="entry name" value="NAD DEPENDENT EPIMERASE/DEHYDRATASE"/>
    <property type="match status" value="1"/>
</dbReference>
<dbReference type="InterPro" id="IPR050425">
    <property type="entry name" value="NAD(P)_dehydrat-like"/>
</dbReference>
<dbReference type="AlphaFoldDB" id="A0A6G1CDM9"/>
<dbReference type="EMBL" id="SPHZ02000009">
    <property type="protein sequence ID" value="KAF0897733.1"/>
    <property type="molecule type" value="Genomic_DNA"/>
</dbReference>
<dbReference type="Gene3D" id="3.40.50.720">
    <property type="entry name" value="NAD(P)-binding Rossmann-like Domain"/>
    <property type="match status" value="1"/>
</dbReference>
<evidence type="ECO:0000259" key="2">
    <source>
        <dbReference type="Pfam" id="PF01370"/>
    </source>
</evidence>
<feature type="domain" description="NAD-dependent epimerase/dehydratase" evidence="2">
    <location>
        <begin position="5"/>
        <end position="88"/>
    </location>
</feature>
<dbReference type="SUPFAM" id="SSF51735">
    <property type="entry name" value="NAD(P)-binding Rossmann-fold domains"/>
    <property type="match status" value="1"/>
</dbReference>
<feature type="non-terminal residue" evidence="3">
    <location>
        <position position="1"/>
    </location>
</feature>
<comment type="caution">
    <text evidence="3">The sequence shown here is derived from an EMBL/GenBank/DDBJ whole genome shotgun (WGS) entry which is preliminary data.</text>
</comment>
<accession>A0A6G1CDM9</accession>
<dbReference type="Proteomes" id="UP000479710">
    <property type="component" value="Unassembled WGS sequence"/>
</dbReference>
<evidence type="ECO:0000313" key="4">
    <source>
        <dbReference type="Proteomes" id="UP000479710"/>
    </source>
</evidence>
<name>A0A6G1CDM9_9ORYZ</name>
<gene>
    <name evidence="3" type="ORF">E2562_000446</name>
</gene>
<dbReference type="InterPro" id="IPR001509">
    <property type="entry name" value="Epimerase_deHydtase"/>
</dbReference>
<reference evidence="3 4" key="1">
    <citation type="submission" date="2019-11" db="EMBL/GenBank/DDBJ databases">
        <title>Whole genome sequence of Oryza granulata.</title>
        <authorList>
            <person name="Li W."/>
        </authorList>
    </citation>
    <scope>NUCLEOTIDE SEQUENCE [LARGE SCALE GENOMIC DNA]</scope>
    <source>
        <strain evidence="4">cv. Menghai</strain>
        <tissue evidence="3">Leaf</tissue>
    </source>
</reference>
<dbReference type="InterPro" id="IPR036291">
    <property type="entry name" value="NAD(P)-bd_dom_sf"/>
</dbReference>
<proteinExistence type="predicted"/>
<protein>
    <recommendedName>
        <fullName evidence="2">NAD-dependent epimerase/dehydratase domain-containing protein</fullName>
    </recommendedName>
</protein>